<keyword evidence="10" id="KW-1185">Reference proteome</keyword>
<evidence type="ECO:0000256" key="3">
    <source>
        <dbReference type="ARBA" id="ARBA00018111"/>
    </source>
</evidence>
<name>A0ABU3BNZ3_9BACT</name>
<proteinExistence type="inferred from homology"/>
<dbReference type="InterPro" id="IPR003783">
    <property type="entry name" value="Regulatory_RecX"/>
</dbReference>
<dbReference type="RefSeq" id="WP_311662337.1">
    <property type="nucleotide sequence ID" value="NZ_JAVRHT010000007.1"/>
</dbReference>
<dbReference type="PANTHER" id="PTHR33602">
    <property type="entry name" value="REGULATORY PROTEIN RECX FAMILY PROTEIN"/>
    <property type="match status" value="1"/>
</dbReference>
<dbReference type="InterPro" id="IPR053925">
    <property type="entry name" value="RecX_HTH_3rd"/>
</dbReference>
<dbReference type="InterPro" id="IPR036388">
    <property type="entry name" value="WH-like_DNA-bd_sf"/>
</dbReference>
<feature type="domain" description="RecX first three-helical" evidence="8">
    <location>
        <begin position="81"/>
        <end position="120"/>
    </location>
</feature>
<feature type="domain" description="RecX third three-helical" evidence="7">
    <location>
        <begin position="181"/>
        <end position="223"/>
    </location>
</feature>
<evidence type="ECO:0000256" key="4">
    <source>
        <dbReference type="ARBA" id="ARBA00022490"/>
    </source>
</evidence>
<dbReference type="Pfam" id="PF21982">
    <property type="entry name" value="RecX_HTH1"/>
    <property type="match status" value="1"/>
</dbReference>
<dbReference type="InterPro" id="IPR053924">
    <property type="entry name" value="RecX_HTH_2nd"/>
</dbReference>
<organism evidence="9 10">
    <name type="scientific">Rubrivirga litoralis</name>
    <dbReference type="NCBI Taxonomy" id="3075598"/>
    <lineage>
        <taxon>Bacteria</taxon>
        <taxon>Pseudomonadati</taxon>
        <taxon>Rhodothermota</taxon>
        <taxon>Rhodothermia</taxon>
        <taxon>Rhodothermales</taxon>
        <taxon>Rubricoccaceae</taxon>
        <taxon>Rubrivirga</taxon>
    </lineage>
</organism>
<dbReference type="Pfam" id="PF21981">
    <property type="entry name" value="RecX_HTH3"/>
    <property type="match status" value="1"/>
</dbReference>
<keyword evidence="4 5" id="KW-0963">Cytoplasm</keyword>
<evidence type="ECO:0000313" key="9">
    <source>
        <dbReference type="EMBL" id="MDT0630999.1"/>
    </source>
</evidence>
<feature type="domain" description="RecX second three-helical" evidence="6">
    <location>
        <begin position="127"/>
        <end position="168"/>
    </location>
</feature>
<dbReference type="Proteomes" id="UP001267426">
    <property type="component" value="Unassembled WGS sequence"/>
</dbReference>
<protein>
    <recommendedName>
        <fullName evidence="3 5">Regulatory protein RecX</fullName>
    </recommendedName>
</protein>
<comment type="function">
    <text evidence="5">Modulates RecA activity.</text>
</comment>
<evidence type="ECO:0000256" key="1">
    <source>
        <dbReference type="ARBA" id="ARBA00004496"/>
    </source>
</evidence>
<comment type="similarity">
    <text evidence="2 5">Belongs to the RecX family.</text>
</comment>
<reference evidence="9 10" key="1">
    <citation type="submission" date="2023-09" db="EMBL/GenBank/DDBJ databases">
        <authorList>
            <person name="Rey-Velasco X."/>
        </authorList>
    </citation>
    <scope>NUCLEOTIDE SEQUENCE [LARGE SCALE GENOMIC DNA]</scope>
    <source>
        <strain evidence="9 10">F394</strain>
    </source>
</reference>
<dbReference type="PANTHER" id="PTHR33602:SF1">
    <property type="entry name" value="REGULATORY PROTEIN RECX FAMILY PROTEIN"/>
    <property type="match status" value="1"/>
</dbReference>
<evidence type="ECO:0000313" key="10">
    <source>
        <dbReference type="Proteomes" id="UP001267426"/>
    </source>
</evidence>
<comment type="subcellular location">
    <subcellularLocation>
        <location evidence="1 5">Cytoplasm</location>
    </subcellularLocation>
</comment>
<dbReference type="HAMAP" id="MF_01114">
    <property type="entry name" value="RecX"/>
    <property type="match status" value="1"/>
</dbReference>
<evidence type="ECO:0000259" key="7">
    <source>
        <dbReference type="Pfam" id="PF21981"/>
    </source>
</evidence>
<gene>
    <name evidence="5" type="primary">recX</name>
    <name evidence="9" type="ORF">RM540_04485</name>
</gene>
<evidence type="ECO:0000259" key="8">
    <source>
        <dbReference type="Pfam" id="PF21982"/>
    </source>
</evidence>
<evidence type="ECO:0000256" key="5">
    <source>
        <dbReference type="HAMAP-Rule" id="MF_01114"/>
    </source>
</evidence>
<evidence type="ECO:0000259" key="6">
    <source>
        <dbReference type="Pfam" id="PF02631"/>
    </source>
</evidence>
<sequence>MAFSTQQKERPDPADLDLKDGTVTRVAQQKKDLDRASVFIDDAFAFGLAVDLVIEAGLRKGVRLTADEQRALLVRQEAFAAKASALAGVANRARTSEEVRRSLLKKGFAETTVEDTVAHLEGLGLVDDAAYARAFVRGRFEGRGYGPARLRQDLQKKGVDRRTIDEALEELTEAEDLGAEACGQAEKKWRALRSEDDLRKRKKKTMDFLVRRGFGFDTAREAVDRVAEAEDDEPWEE</sequence>
<dbReference type="EMBL" id="JAVRHT010000007">
    <property type="protein sequence ID" value="MDT0630999.1"/>
    <property type="molecule type" value="Genomic_DNA"/>
</dbReference>
<evidence type="ECO:0000256" key="2">
    <source>
        <dbReference type="ARBA" id="ARBA00009695"/>
    </source>
</evidence>
<comment type="caution">
    <text evidence="9">The sequence shown here is derived from an EMBL/GenBank/DDBJ whole genome shotgun (WGS) entry which is preliminary data.</text>
</comment>
<dbReference type="Gene3D" id="1.10.10.10">
    <property type="entry name" value="Winged helix-like DNA-binding domain superfamily/Winged helix DNA-binding domain"/>
    <property type="match status" value="3"/>
</dbReference>
<dbReference type="InterPro" id="IPR053926">
    <property type="entry name" value="RecX_HTH_1st"/>
</dbReference>
<accession>A0ABU3BNZ3</accession>
<dbReference type="Pfam" id="PF02631">
    <property type="entry name" value="RecX_HTH2"/>
    <property type="match status" value="1"/>
</dbReference>